<evidence type="ECO:0000256" key="2">
    <source>
        <dbReference type="ARBA" id="ARBA00006236"/>
    </source>
</evidence>
<organism evidence="11 12">
    <name type="scientific">Microbacterium hatanonis</name>
    <dbReference type="NCBI Taxonomy" id="404366"/>
    <lineage>
        <taxon>Bacteria</taxon>
        <taxon>Bacillati</taxon>
        <taxon>Actinomycetota</taxon>
        <taxon>Actinomycetes</taxon>
        <taxon>Micrococcales</taxon>
        <taxon>Microbacteriaceae</taxon>
        <taxon>Microbacterium</taxon>
    </lineage>
</organism>
<feature type="transmembrane region" description="Helical" evidence="9">
    <location>
        <begin position="126"/>
        <end position="147"/>
    </location>
</feature>
<feature type="transmembrane region" description="Helical" evidence="9">
    <location>
        <begin position="302"/>
        <end position="324"/>
    </location>
</feature>
<evidence type="ECO:0000256" key="9">
    <source>
        <dbReference type="SAM" id="Phobius"/>
    </source>
</evidence>
<dbReference type="PROSITE" id="PS50850">
    <property type="entry name" value="MFS"/>
    <property type="match status" value="1"/>
</dbReference>
<comment type="subcellular location">
    <subcellularLocation>
        <location evidence="1">Cell membrane</location>
        <topology evidence="1">Multi-pass membrane protein</topology>
    </subcellularLocation>
</comment>
<gene>
    <name evidence="11" type="ORF">FVP77_11970</name>
</gene>
<feature type="compositionally biased region" description="Polar residues" evidence="8">
    <location>
        <begin position="1"/>
        <end position="21"/>
    </location>
</feature>
<dbReference type="GO" id="GO:1990961">
    <property type="term" value="P:xenobiotic detoxification by transmembrane export across the plasma membrane"/>
    <property type="evidence" value="ECO:0007669"/>
    <property type="project" value="InterPro"/>
</dbReference>
<dbReference type="AlphaFoldDB" id="A0A5C8HU44"/>
<evidence type="ECO:0000256" key="3">
    <source>
        <dbReference type="ARBA" id="ARBA00022448"/>
    </source>
</evidence>
<dbReference type="Gene3D" id="1.20.1720.10">
    <property type="entry name" value="Multidrug resistance protein D"/>
    <property type="match status" value="1"/>
</dbReference>
<keyword evidence="12" id="KW-1185">Reference proteome</keyword>
<evidence type="ECO:0000256" key="8">
    <source>
        <dbReference type="SAM" id="MobiDB-lite"/>
    </source>
</evidence>
<evidence type="ECO:0000313" key="11">
    <source>
        <dbReference type="EMBL" id="TXK09623.1"/>
    </source>
</evidence>
<evidence type="ECO:0000256" key="1">
    <source>
        <dbReference type="ARBA" id="ARBA00004651"/>
    </source>
</evidence>
<dbReference type="Proteomes" id="UP000321034">
    <property type="component" value="Unassembled WGS sequence"/>
</dbReference>
<keyword evidence="7 9" id="KW-0472">Membrane</keyword>
<dbReference type="GO" id="GO:0042910">
    <property type="term" value="F:xenobiotic transmembrane transporter activity"/>
    <property type="evidence" value="ECO:0007669"/>
    <property type="project" value="InterPro"/>
</dbReference>
<feature type="transmembrane region" description="Helical" evidence="9">
    <location>
        <begin position="237"/>
        <end position="255"/>
    </location>
</feature>
<feature type="region of interest" description="Disordered" evidence="8">
    <location>
        <begin position="1"/>
        <end position="23"/>
    </location>
</feature>
<proteinExistence type="inferred from homology"/>
<dbReference type="RefSeq" id="WP_147894826.1">
    <property type="nucleotide sequence ID" value="NZ_BAAANR010000001.1"/>
</dbReference>
<accession>A0A5C8HU44</accession>
<dbReference type="OrthoDB" id="9814303at2"/>
<dbReference type="GO" id="GO:0005886">
    <property type="term" value="C:plasma membrane"/>
    <property type="evidence" value="ECO:0007669"/>
    <property type="project" value="UniProtKB-SubCell"/>
</dbReference>
<feature type="transmembrane region" description="Helical" evidence="9">
    <location>
        <begin position="366"/>
        <end position="386"/>
    </location>
</feature>
<feature type="transmembrane region" description="Helical" evidence="9">
    <location>
        <begin position="99"/>
        <end position="120"/>
    </location>
</feature>
<dbReference type="CDD" id="cd17320">
    <property type="entry name" value="MFS_MdfA_MDR_like"/>
    <property type="match status" value="1"/>
</dbReference>
<dbReference type="NCBIfam" id="TIGR00710">
    <property type="entry name" value="efflux_Bcr_CflA"/>
    <property type="match status" value="1"/>
</dbReference>
<dbReference type="InterPro" id="IPR020846">
    <property type="entry name" value="MFS_dom"/>
</dbReference>
<evidence type="ECO:0000256" key="6">
    <source>
        <dbReference type="ARBA" id="ARBA00022989"/>
    </source>
</evidence>
<feature type="transmembrane region" description="Helical" evidence="9">
    <location>
        <begin position="70"/>
        <end position="92"/>
    </location>
</feature>
<evidence type="ECO:0000259" key="10">
    <source>
        <dbReference type="PROSITE" id="PS50850"/>
    </source>
</evidence>
<evidence type="ECO:0000256" key="5">
    <source>
        <dbReference type="ARBA" id="ARBA00022692"/>
    </source>
</evidence>
<dbReference type="PANTHER" id="PTHR42718:SF46">
    <property type="entry name" value="BLR6921 PROTEIN"/>
    <property type="match status" value="1"/>
</dbReference>
<feature type="transmembrane region" description="Helical" evidence="9">
    <location>
        <begin position="392"/>
        <end position="412"/>
    </location>
</feature>
<dbReference type="SUPFAM" id="SSF103473">
    <property type="entry name" value="MFS general substrate transporter"/>
    <property type="match status" value="1"/>
</dbReference>
<comment type="caution">
    <text evidence="11">The sequence shown here is derived from an EMBL/GenBank/DDBJ whole genome shotgun (WGS) entry which is preliminary data.</text>
</comment>
<feature type="domain" description="Major facilitator superfamily (MFS) profile" evidence="10">
    <location>
        <begin position="35"/>
        <end position="418"/>
    </location>
</feature>
<dbReference type="InterPro" id="IPR004812">
    <property type="entry name" value="Efflux_drug-R_Bcr/CmlA"/>
</dbReference>
<dbReference type="InterPro" id="IPR036259">
    <property type="entry name" value="MFS_trans_sf"/>
</dbReference>
<keyword evidence="3" id="KW-0813">Transport</keyword>
<feature type="transmembrane region" description="Helical" evidence="9">
    <location>
        <begin position="31"/>
        <end position="50"/>
    </location>
</feature>
<keyword evidence="6 9" id="KW-1133">Transmembrane helix</keyword>
<feature type="transmembrane region" description="Helical" evidence="9">
    <location>
        <begin position="187"/>
        <end position="209"/>
    </location>
</feature>
<evidence type="ECO:0000256" key="7">
    <source>
        <dbReference type="ARBA" id="ARBA00023136"/>
    </source>
</evidence>
<reference evidence="11 12" key="1">
    <citation type="submission" date="2019-08" db="EMBL/GenBank/DDBJ databases">
        <authorList>
            <person name="Dong K."/>
        </authorList>
    </citation>
    <scope>NUCLEOTIDE SEQUENCE [LARGE SCALE GENOMIC DNA]</scope>
    <source>
        <strain evidence="11 12">JCM14558</strain>
    </source>
</reference>
<feature type="transmembrane region" description="Helical" evidence="9">
    <location>
        <begin position="275"/>
        <end position="295"/>
    </location>
</feature>
<keyword evidence="4" id="KW-1003">Cell membrane</keyword>
<dbReference type="Pfam" id="PF07690">
    <property type="entry name" value="MFS_1"/>
    <property type="match status" value="1"/>
</dbReference>
<evidence type="ECO:0000313" key="12">
    <source>
        <dbReference type="Proteomes" id="UP000321034"/>
    </source>
</evidence>
<protein>
    <submittedName>
        <fullName evidence="11">Multidrug effflux MFS transporter</fullName>
    </submittedName>
</protein>
<name>A0A5C8HU44_9MICO</name>
<sequence length="426" mass="42979">MLSTDTVLTTTPADRPSSATDTALRAPHRPIGGATLITLAVLAAIAPFGIDLYLSAFPAMTADLATTATGVQLSLTAFLVGAGLGQVVFGPWSDRVGRLAPLLTGLAVFLVASVVAMLAGSIEVLVAARLLQGIGGAAGMVIGRAMIVDREEGPRAARALNLMMMIGGIAPVIAPLTGSVLGGAIGWRGLLAIVGGVGAVAAILTLLFVRESLPREVRVARAAREPGGWRVLLSRTYVGNVLAFAFGMAIMMAYISASPFVYQDMVGLDALGYGIAFAINAVGLVAATGLAAFLARRISPRASALIGLGTSFAAVAVILILTVAGAPAAWLMVPLFFAIAPLGLVLGSTTALALSSVPHAATGSASAILGLLQFVLAGTVAGLVGVAGEHTALPLALTMFAAALLALLALAVGRERTVTPARVRRP</sequence>
<comment type="similarity">
    <text evidence="2">Belongs to the major facilitator superfamily. Bcr/CmlA family.</text>
</comment>
<evidence type="ECO:0000256" key="4">
    <source>
        <dbReference type="ARBA" id="ARBA00022475"/>
    </source>
</evidence>
<dbReference type="EMBL" id="VRSV01000002">
    <property type="protein sequence ID" value="TXK09623.1"/>
    <property type="molecule type" value="Genomic_DNA"/>
</dbReference>
<dbReference type="PANTHER" id="PTHR42718">
    <property type="entry name" value="MAJOR FACILITATOR SUPERFAMILY MULTIDRUG TRANSPORTER MFSC"/>
    <property type="match status" value="1"/>
</dbReference>
<feature type="transmembrane region" description="Helical" evidence="9">
    <location>
        <begin position="330"/>
        <end position="354"/>
    </location>
</feature>
<keyword evidence="5 9" id="KW-0812">Transmembrane</keyword>
<feature type="transmembrane region" description="Helical" evidence="9">
    <location>
        <begin position="159"/>
        <end position="181"/>
    </location>
</feature>
<dbReference type="InterPro" id="IPR011701">
    <property type="entry name" value="MFS"/>
</dbReference>